<proteinExistence type="predicted"/>
<protein>
    <submittedName>
        <fullName evidence="1">Uncharacterized protein</fullName>
    </submittedName>
</protein>
<name>A0ACD5WEX5_AVESA</name>
<keyword evidence="2" id="KW-1185">Reference proteome</keyword>
<dbReference type="EnsemblPlants" id="AVESA.00010b.r2.4AG0628560.1">
    <property type="protein sequence ID" value="AVESA.00010b.r2.4AG0628560.1.CDS"/>
    <property type="gene ID" value="AVESA.00010b.r2.4AG0628560"/>
</dbReference>
<sequence>MGAAPMMTLRDLLELSCESSCSEGFRAYPRRLPWHADDDAAAQLRAKAEEKDAAAPARLLIEADLRRSPSRTLSSILFPRSPGSLATVSRLTRSLSRRLVFWRRHRGDDAGGSDSDERDSLGLPSPVVSSCSASECAAEYVAEAADNTLADLEQHESGASEQSEKPSPSTSSGIARSLDDAHDGAAAGDGHKALDGDHPVESMEDKQQLSPVSILDFPFHDEDEDEDERSDAGTCSCSPSFDLERSNSVLHKIRRLDLDGLAPQAGVDPRADLEPRFAESDESSGASASDDAQQAQSESSSSAATTKTSTAPSSDDEQHPIPDDEERESDLRHRLLARVLKDDDGAAAAASDVATERLLLDFFAEGLDRGRSPRAGPVVGTVKPPDHDHDEAALVRAAKEWVQGLGARWGVEDVLFAGPAALADMDRERRWACVGEEQREVGATVEWLLMDALVAELVRDMAAGRC</sequence>
<evidence type="ECO:0000313" key="1">
    <source>
        <dbReference type="EnsemblPlants" id="AVESA.00010b.r2.4AG0628560.1.CDS"/>
    </source>
</evidence>
<reference evidence="1" key="1">
    <citation type="submission" date="2021-05" db="EMBL/GenBank/DDBJ databases">
        <authorList>
            <person name="Scholz U."/>
            <person name="Mascher M."/>
            <person name="Fiebig A."/>
        </authorList>
    </citation>
    <scope>NUCLEOTIDE SEQUENCE [LARGE SCALE GENOMIC DNA]</scope>
</reference>
<evidence type="ECO:0000313" key="2">
    <source>
        <dbReference type="Proteomes" id="UP001732700"/>
    </source>
</evidence>
<accession>A0ACD5WEX5</accession>
<dbReference type="Proteomes" id="UP001732700">
    <property type="component" value="Chromosome 4A"/>
</dbReference>
<organism evidence="1 2">
    <name type="scientific">Avena sativa</name>
    <name type="common">Oat</name>
    <dbReference type="NCBI Taxonomy" id="4498"/>
    <lineage>
        <taxon>Eukaryota</taxon>
        <taxon>Viridiplantae</taxon>
        <taxon>Streptophyta</taxon>
        <taxon>Embryophyta</taxon>
        <taxon>Tracheophyta</taxon>
        <taxon>Spermatophyta</taxon>
        <taxon>Magnoliopsida</taxon>
        <taxon>Liliopsida</taxon>
        <taxon>Poales</taxon>
        <taxon>Poaceae</taxon>
        <taxon>BOP clade</taxon>
        <taxon>Pooideae</taxon>
        <taxon>Poodae</taxon>
        <taxon>Poeae</taxon>
        <taxon>Poeae Chloroplast Group 1 (Aveneae type)</taxon>
        <taxon>Aveninae</taxon>
        <taxon>Avena</taxon>
    </lineage>
</organism>
<reference evidence="1" key="2">
    <citation type="submission" date="2025-09" db="UniProtKB">
        <authorList>
            <consortium name="EnsemblPlants"/>
        </authorList>
    </citation>
    <scope>IDENTIFICATION</scope>
</reference>